<reference evidence="1 2" key="1">
    <citation type="submission" date="2018-01" db="EMBL/GenBank/DDBJ databases">
        <title>Draft genome sequence of Sphaerisporangium sp. 7K107.</title>
        <authorList>
            <person name="Sahin N."/>
            <person name="Saygin H."/>
            <person name="Ay H."/>
        </authorList>
    </citation>
    <scope>NUCLEOTIDE SEQUENCE [LARGE SCALE GENOMIC DNA]</scope>
    <source>
        <strain evidence="1 2">7K107</strain>
    </source>
</reference>
<dbReference type="Proteomes" id="UP000248544">
    <property type="component" value="Unassembled WGS sequence"/>
</dbReference>
<proteinExistence type="predicted"/>
<evidence type="ECO:0000313" key="2">
    <source>
        <dbReference type="Proteomes" id="UP000248544"/>
    </source>
</evidence>
<evidence type="ECO:0000313" key="1">
    <source>
        <dbReference type="EMBL" id="PZG50757.1"/>
    </source>
</evidence>
<feature type="non-terminal residue" evidence="1">
    <location>
        <position position="160"/>
    </location>
</feature>
<dbReference type="InterPro" id="IPR051448">
    <property type="entry name" value="CdaR-like_regulators"/>
</dbReference>
<accession>A0A2W2HXR6</accession>
<dbReference type="EMBL" id="POUA01000054">
    <property type="protein sequence ID" value="PZG50757.1"/>
    <property type="molecule type" value="Genomic_DNA"/>
</dbReference>
<dbReference type="AlphaFoldDB" id="A0A2W2HXR6"/>
<dbReference type="PANTHER" id="PTHR33744:SF17">
    <property type="entry name" value="CONSERVED PROTEIN"/>
    <property type="match status" value="1"/>
</dbReference>
<keyword evidence="2" id="KW-1185">Reference proteome</keyword>
<gene>
    <name evidence="1" type="ORF">C1I98_09875</name>
</gene>
<sequence>MAGDLQSLVDDLASRLRRPLLLEDRLQRVVAYSEQDGPIDDIRRDSILRRHTAPEVREWLRGAGIHESAGPLRTPAAPGLGLLPRVCLPARHGGRLLGFLWFIDAGPCMTDTEVELAARATPAVALALFRESMASGLASRRELEAVTELLAGAAGAAART</sequence>
<protein>
    <submittedName>
        <fullName evidence="1">CdaR family transcriptional regulator</fullName>
    </submittedName>
</protein>
<comment type="caution">
    <text evidence="1">The sequence shown here is derived from an EMBL/GenBank/DDBJ whole genome shotgun (WGS) entry which is preliminary data.</text>
</comment>
<dbReference type="PANTHER" id="PTHR33744">
    <property type="entry name" value="CARBOHYDRATE DIACID REGULATOR"/>
    <property type="match status" value="1"/>
</dbReference>
<name>A0A2W2HXR6_9ACTN</name>
<organism evidence="1 2">
    <name type="scientific">Spongiactinospora gelatinilytica</name>
    <dbReference type="NCBI Taxonomy" id="2666298"/>
    <lineage>
        <taxon>Bacteria</taxon>
        <taxon>Bacillati</taxon>
        <taxon>Actinomycetota</taxon>
        <taxon>Actinomycetes</taxon>
        <taxon>Streptosporangiales</taxon>
        <taxon>Streptosporangiaceae</taxon>
        <taxon>Spongiactinospora</taxon>
    </lineage>
</organism>